<dbReference type="AlphaFoldDB" id="A0A1I3FZ90"/>
<dbReference type="Proteomes" id="UP000199111">
    <property type="component" value="Unassembled WGS sequence"/>
</dbReference>
<evidence type="ECO:0000313" key="1">
    <source>
        <dbReference type="EMBL" id="SFI16534.1"/>
    </source>
</evidence>
<organism evidence="1 2">
    <name type="scientific">Streptosporangium canum</name>
    <dbReference type="NCBI Taxonomy" id="324952"/>
    <lineage>
        <taxon>Bacteria</taxon>
        <taxon>Bacillati</taxon>
        <taxon>Actinomycetota</taxon>
        <taxon>Actinomycetes</taxon>
        <taxon>Streptosporangiales</taxon>
        <taxon>Streptosporangiaceae</taxon>
        <taxon>Streptosporangium</taxon>
    </lineage>
</organism>
<accession>A0A1I3FZ90</accession>
<dbReference type="InterPro" id="IPR040632">
    <property type="entry name" value="Sulfotransfer_4"/>
</dbReference>
<evidence type="ECO:0000313" key="2">
    <source>
        <dbReference type="Proteomes" id="UP000199111"/>
    </source>
</evidence>
<keyword evidence="2" id="KW-1185">Reference proteome</keyword>
<gene>
    <name evidence="1" type="ORF">SAMN05216275_101449</name>
</gene>
<dbReference type="PANTHER" id="PTHR36978">
    <property type="entry name" value="P-LOOP CONTAINING NUCLEOTIDE TRIPHOSPHATE HYDROLASE"/>
    <property type="match status" value="1"/>
</dbReference>
<reference evidence="2" key="1">
    <citation type="submission" date="2016-10" db="EMBL/GenBank/DDBJ databases">
        <authorList>
            <person name="Varghese N."/>
            <person name="Submissions S."/>
        </authorList>
    </citation>
    <scope>NUCLEOTIDE SEQUENCE [LARGE SCALE GENOMIC DNA]</scope>
    <source>
        <strain evidence="2">CGMCC 4.2126</strain>
    </source>
</reference>
<evidence type="ECO:0008006" key="3">
    <source>
        <dbReference type="Google" id="ProtNLM"/>
    </source>
</evidence>
<dbReference type="Pfam" id="PF17784">
    <property type="entry name" value="Sulfotransfer_4"/>
    <property type="match status" value="1"/>
</dbReference>
<sequence>MQVIGAGFGRTGTASLKAALEHLGLRPCYHMLEIFDHPEMAGQWLDIAEGRSADWDAVFGGYQATVDWPGASYWRELADHYPEAKILLNVRDPQRWYRSMEATIFKQARTRETLAGRAGYAVLCRMSGDFATFTRMTREVVVERVFDGDITDKEHVLKVFKDHTDTVRASFPPDRVLVYDVMQGWEPLCAFLGLPVPTEPFPRLNDSESFVRDARRRIARMVLRR</sequence>
<dbReference type="RefSeq" id="WP_093885323.1">
    <property type="nucleotide sequence ID" value="NZ_FOQY01000001.1"/>
</dbReference>
<protein>
    <recommendedName>
        <fullName evidence="3">Sulfotransferase family protein</fullName>
    </recommendedName>
</protein>
<dbReference type="GeneID" id="96296327"/>
<dbReference type="EMBL" id="FOQY01000001">
    <property type="protein sequence ID" value="SFI16534.1"/>
    <property type="molecule type" value="Genomic_DNA"/>
</dbReference>
<name>A0A1I3FZ90_9ACTN</name>
<dbReference type="SUPFAM" id="SSF52540">
    <property type="entry name" value="P-loop containing nucleoside triphosphate hydrolases"/>
    <property type="match status" value="1"/>
</dbReference>
<dbReference type="InterPro" id="IPR027417">
    <property type="entry name" value="P-loop_NTPase"/>
</dbReference>
<proteinExistence type="predicted"/>
<dbReference type="Gene3D" id="3.40.50.300">
    <property type="entry name" value="P-loop containing nucleotide triphosphate hydrolases"/>
    <property type="match status" value="1"/>
</dbReference>
<dbReference type="PANTHER" id="PTHR36978:SF4">
    <property type="entry name" value="P-LOOP CONTAINING NUCLEOSIDE TRIPHOSPHATE HYDROLASE PROTEIN"/>
    <property type="match status" value="1"/>
</dbReference>